<evidence type="ECO:0000313" key="2">
    <source>
        <dbReference type="EMBL" id="KAK9758552.1"/>
    </source>
</evidence>
<dbReference type="GO" id="GO:0006508">
    <property type="term" value="P:proteolysis"/>
    <property type="evidence" value="ECO:0007669"/>
    <property type="project" value="InterPro"/>
</dbReference>
<dbReference type="InterPro" id="IPR009003">
    <property type="entry name" value="Peptidase_S1_PA"/>
</dbReference>
<dbReference type="Proteomes" id="UP001458880">
    <property type="component" value="Unassembled WGS sequence"/>
</dbReference>
<name>A0AAW1NIQ6_POPJA</name>
<sequence>MRGLRLGPTVRLGSAPRSTPIYPVENVAQKECVASGWGRLYGWGALPDQLQFIRLKTLLIEDCRKRWGGVPVSECEICTLTQVGVVFLLANARFAL</sequence>
<dbReference type="Gene3D" id="2.40.10.10">
    <property type="entry name" value="Trypsin-like serine proteases"/>
    <property type="match status" value="1"/>
</dbReference>
<keyword evidence="3" id="KW-1185">Reference proteome</keyword>
<proteinExistence type="predicted"/>
<reference evidence="2 3" key="1">
    <citation type="journal article" date="2024" name="BMC Genomics">
        <title>De novo assembly and annotation of Popillia japonica's genome with initial clues to its potential as an invasive pest.</title>
        <authorList>
            <person name="Cucini C."/>
            <person name="Boschi S."/>
            <person name="Funari R."/>
            <person name="Cardaioli E."/>
            <person name="Iannotti N."/>
            <person name="Marturano G."/>
            <person name="Paoli F."/>
            <person name="Bruttini M."/>
            <person name="Carapelli A."/>
            <person name="Frati F."/>
            <person name="Nardi F."/>
        </authorList>
    </citation>
    <scope>NUCLEOTIDE SEQUENCE [LARGE SCALE GENOMIC DNA]</scope>
    <source>
        <strain evidence="2">DMR45628</strain>
    </source>
</reference>
<accession>A0AAW1NIQ6</accession>
<organism evidence="2 3">
    <name type="scientific">Popillia japonica</name>
    <name type="common">Japanese beetle</name>
    <dbReference type="NCBI Taxonomy" id="7064"/>
    <lineage>
        <taxon>Eukaryota</taxon>
        <taxon>Metazoa</taxon>
        <taxon>Ecdysozoa</taxon>
        <taxon>Arthropoda</taxon>
        <taxon>Hexapoda</taxon>
        <taxon>Insecta</taxon>
        <taxon>Pterygota</taxon>
        <taxon>Neoptera</taxon>
        <taxon>Endopterygota</taxon>
        <taxon>Coleoptera</taxon>
        <taxon>Polyphaga</taxon>
        <taxon>Scarabaeiformia</taxon>
        <taxon>Scarabaeidae</taxon>
        <taxon>Rutelinae</taxon>
        <taxon>Popillia</taxon>
    </lineage>
</organism>
<dbReference type="AlphaFoldDB" id="A0AAW1NIQ6"/>
<comment type="caution">
    <text evidence="2">The sequence shown here is derived from an EMBL/GenBank/DDBJ whole genome shotgun (WGS) entry which is preliminary data.</text>
</comment>
<dbReference type="SUPFAM" id="SSF50494">
    <property type="entry name" value="Trypsin-like serine proteases"/>
    <property type="match status" value="1"/>
</dbReference>
<dbReference type="GO" id="GO:0004252">
    <property type="term" value="F:serine-type endopeptidase activity"/>
    <property type="evidence" value="ECO:0007669"/>
    <property type="project" value="InterPro"/>
</dbReference>
<dbReference type="EMBL" id="JASPKY010000003">
    <property type="protein sequence ID" value="KAK9758552.1"/>
    <property type="molecule type" value="Genomic_DNA"/>
</dbReference>
<dbReference type="InterPro" id="IPR001254">
    <property type="entry name" value="Trypsin_dom"/>
</dbReference>
<evidence type="ECO:0000259" key="1">
    <source>
        <dbReference type="Pfam" id="PF00089"/>
    </source>
</evidence>
<dbReference type="InterPro" id="IPR043504">
    <property type="entry name" value="Peptidase_S1_PA_chymotrypsin"/>
</dbReference>
<protein>
    <submittedName>
        <fullName evidence="2">Trypsin</fullName>
    </submittedName>
</protein>
<dbReference type="Pfam" id="PF00089">
    <property type="entry name" value="Trypsin"/>
    <property type="match status" value="1"/>
</dbReference>
<evidence type="ECO:0000313" key="3">
    <source>
        <dbReference type="Proteomes" id="UP001458880"/>
    </source>
</evidence>
<gene>
    <name evidence="2" type="ORF">QE152_g745</name>
</gene>
<feature type="domain" description="Peptidase S1" evidence="1">
    <location>
        <begin position="27"/>
        <end position="81"/>
    </location>
</feature>